<reference evidence="1" key="1">
    <citation type="journal article" date="2021" name="Proc. Natl. Acad. Sci. U.S.A.">
        <title>A Catalog of Tens of Thousands of Viruses from Human Metagenomes Reveals Hidden Associations with Chronic Diseases.</title>
        <authorList>
            <person name="Tisza M.J."/>
            <person name="Buck C.B."/>
        </authorList>
    </citation>
    <scope>NUCLEOTIDE SEQUENCE</scope>
    <source>
        <strain evidence="1">Ctv4j104</strain>
    </source>
</reference>
<dbReference type="EMBL" id="BK014855">
    <property type="protein sequence ID" value="DAD78972.1"/>
    <property type="molecule type" value="Genomic_DNA"/>
</dbReference>
<accession>A0A8S5M9S6</accession>
<name>A0A8S5M9S6_9CAUD</name>
<organism evidence="1">
    <name type="scientific">Siphoviridae sp. ctv4j104</name>
    <dbReference type="NCBI Taxonomy" id="2826510"/>
    <lineage>
        <taxon>Viruses</taxon>
        <taxon>Duplodnaviria</taxon>
        <taxon>Heunggongvirae</taxon>
        <taxon>Uroviricota</taxon>
        <taxon>Caudoviricetes</taxon>
    </lineage>
</organism>
<proteinExistence type="predicted"/>
<protein>
    <submittedName>
        <fullName evidence="1">Uncharacterized protein</fullName>
    </submittedName>
</protein>
<evidence type="ECO:0000313" key="1">
    <source>
        <dbReference type="EMBL" id="DAD78972.1"/>
    </source>
</evidence>
<sequence length="73" mass="8634">MEIEHPGATVIPDALQKYLDMSVMYELLERVSERRGFPKVGTSLFDYMTDEEYEYYNNAIETAIAEKEKHRRN</sequence>